<evidence type="ECO:0000313" key="2">
    <source>
        <dbReference type="EMBL" id="KAK4875833.1"/>
    </source>
</evidence>
<comment type="caution">
    <text evidence="2">The sequence shown here is derived from an EMBL/GenBank/DDBJ whole genome shotgun (WGS) entry which is preliminary data.</text>
</comment>
<feature type="coiled-coil region" evidence="1">
    <location>
        <begin position="231"/>
        <end position="293"/>
    </location>
</feature>
<feature type="coiled-coil region" evidence="1">
    <location>
        <begin position="321"/>
        <end position="348"/>
    </location>
</feature>
<gene>
    <name evidence="2" type="ORF">RN001_012255</name>
</gene>
<evidence type="ECO:0000256" key="1">
    <source>
        <dbReference type="SAM" id="Coils"/>
    </source>
</evidence>
<name>A0AAN7SMD4_9COLE</name>
<feature type="coiled-coil region" evidence="1">
    <location>
        <begin position="171"/>
        <end position="198"/>
    </location>
</feature>
<protein>
    <submittedName>
        <fullName evidence="2">Uncharacterized protein</fullName>
    </submittedName>
</protein>
<evidence type="ECO:0000313" key="3">
    <source>
        <dbReference type="Proteomes" id="UP001353858"/>
    </source>
</evidence>
<sequence length="558" mass="65027">MTLVITLPEHTEELEKDIMEHTPQSLVWDDDLLEHTIKDKNIEKRTSEETSTTPTRLIPRQTPDRWWFAEEYGTRAQKVTTVITPEIEKEKDEVQAKTFSQKRKFVIVITPPKQKDRTPKNIGLFDLAWDEKEGTSKKRKKRDQELLTNDEEKTCVALKLGAKCRSIISAIDKEIRELAKLARENKNTKIEIKESSSRLTSLSSILMTTEIGELLQSLGRVGTPVENDEVTIKLLEELHEMKEEGQKLQQQIQKGKETERILSIKLQEVKDTHEDLQDQIIAVKNTAMALEKRLNTMKQTEETGDNIKESNEMCLKCKERMTKEERITKNIKKEIRKLTNQVDHEEMEKLMDRDWPEAVYQKTELTTSDALMETESDVLVITTGNKADGLYQATRRRYPELIEEIEDGDDCETYIDSAVVSKKNRRSRRIYLLRGTASEISQYDFKKMIREVVDRGKDTLSVAVEKSFDELRIRKKIKIIMQEYKIKIKFTGKSLTKREIKERKTDAVKIMKEGTSYVNVLKRVKEKLKGSVLENQVIEVRSTQKKRAAYSSRKRKRE</sequence>
<reference evidence="3" key="1">
    <citation type="submission" date="2023-01" db="EMBL/GenBank/DDBJ databases">
        <title>Key to firefly adult light organ development and bioluminescence: homeobox transcription factors regulate luciferase expression and transportation to peroxisome.</title>
        <authorList>
            <person name="Fu X."/>
        </authorList>
    </citation>
    <scope>NUCLEOTIDE SEQUENCE [LARGE SCALE GENOMIC DNA]</scope>
</reference>
<proteinExistence type="predicted"/>
<dbReference type="EMBL" id="JARPUR010000005">
    <property type="protein sequence ID" value="KAK4875833.1"/>
    <property type="molecule type" value="Genomic_DNA"/>
</dbReference>
<accession>A0AAN7SMD4</accession>
<organism evidence="2 3">
    <name type="scientific">Aquatica leii</name>
    <dbReference type="NCBI Taxonomy" id="1421715"/>
    <lineage>
        <taxon>Eukaryota</taxon>
        <taxon>Metazoa</taxon>
        <taxon>Ecdysozoa</taxon>
        <taxon>Arthropoda</taxon>
        <taxon>Hexapoda</taxon>
        <taxon>Insecta</taxon>
        <taxon>Pterygota</taxon>
        <taxon>Neoptera</taxon>
        <taxon>Endopterygota</taxon>
        <taxon>Coleoptera</taxon>
        <taxon>Polyphaga</taxon>
        <taxon>Elateriformia</taxon>
        <taxon>Elateroidea</taxon>
        <taxon>Lampyridae</taxon>
        <taxon>Luciolinae</taxon>
        <taxon>Aquatica</taxon>
    </lineage>
</organism>
<dbReference type="AlphaFoldDB" id="A0AAN7SMD4"/>
<keyword evidence="1" id="KW-0175">Coiled coil</keyword>
<keyword evidence="3" id="KW-1185">Reference proteome</keyword>
<dbReference type="Proteomes" id="UP001353858">
    <property type="component" value="Unassembled WGS sequence"/>
</dbReference>